<dbReference type="AlphaFoldDB" id="A0AAW9NB74"/>
<organism evidence="1 2">
    <name type="scientific">Peribacillus castrilensis</name>
    <dbReference type="NCBI Taxonomy" id="2897690"/>
    <lineage>
        <taxon>Bacteria</taxon>
        <taxon>Bacillati</taxon>
        <taxon>Bacillota</taxon>
        <taxon>Bacilli</taxon>
        <taxon>Bacillales</taxon>
        <taxon>Bacillaceae</taxon>
        <taxon>Peribacillus</taxon>
    </lineage>
</organism>
<accession>A0AAW9NB74</accession>
<reference evidence="1 2" key="1">
    <citation type="submission" date="2023-03" db="EMBL/GenBank/DDBJ databases">
        <title>Bacillus Genome Sequencing.</title>
        <authorList>
            <person name="Dunlap C."/>
        </authorList>
    </citation>
    <scope>NUCLEOTIDE SEQUENCE [LARGE SCALE GENOMIC DNA]</scope>
    <source>
        <strain evidence="1 2">B-41290</strain>
    </source>
</reference>
<name>A0AAW9NB74_9BACI</name>
<proteinExistence type="predicted"/>
<dbReference type="RefSeq" id="WP_367406304.1">
    <property type="nucleotide sequence ID" value="NZ_JARNBH010000006.1"/>
</dbReference>
<gene>
    <name evidence="1" type="ORF">P4706_05380</name>
</gene>
<keyword evidence="2" id="KW-1185">Reference proteome</keyword>
<evidence type="ECO:0000313" key="2">
    <source>
        <dbReference type="Proteomes" id="UP001307168"/>
    </source>
</evidence>
<evidence type="ECO:0000313" key="1">
    <source>
        <dbReference type="EMBL" id="MEC0272499.1"/>
    </source>
</evidence>
<protein>
    <submittedName>
        <fullName evidence="1">Uncharacterized protein</fullName>
    </submittedName>
</protein>
<dbReference type="Proteomes" id="UP001307168">
    <property type="component" value="Unassembled WGS sequence"/>
</dbReference>
<comment type="caution">
    <text evidence="1">The sequence shown here is derived from an EMBL/GenBank/DDBJ whole genome shotgun (WGS) entry which is preliminary data.</text>
</comment>
<sequence>MISTPGTRFPGVVRPWRSSSGSPLATPFPQESRILRSNHWNFFFKKYCVGKLALLFQFVYSRAVPSNFRKKEFRNALAPNQNYKSKLDCPSVFLKGLKKCATLLPNNWLAKTPQVLL</sequence>
<dbReference type="EMBL" id="JARNBH010000006">
    <property type="protein sequence ID" value="MEC0272499.1"/>
    <property type="molecule type" value="Genomic_DNA"/>
</dbReference>